<dbReference type="Pfam" id="PF12696">
    <property type="entry name" value="TraG-D_C"/>
    <property type="match status" value="1"/>
</dbReference>
<dbReference type="SUPFAM" id="SSF52540">
    <property type="entry name" value="P-loop containing nucleoside triphosphate hydrolases"/>
    <property type="match status" value="1"/>
</dbReference>
<evidence type="ECO:0000313" key="9">
    <source>
        <dbReference type="Proteomes" id="UP000245938"/>
    </source>
</evidence>
<gene>
    <name evidence="8" type="ORF">DEX24_10475</name>
</gene>
<dbReference type="AlphaFoldDB" id="A0A2U3AKG8"/>
<dbReference type="CDD" id="cd01127">
    <property type="entry name" value="TrwB_TraG_TraD_VirD4"/>
    <property type="match status" value="2"/>
</dbReference>
<dbReference type="PANTHER" id="PTHR37937:SF1">
    <property type="entry name" value="CONJUGATIVE TRANSFER: DNA TRANSPORT"/>
    <property type="match status" value="1"/>
</dbReference>
<evidence type="ECO:0000256" key="6">
    <source>
        <dbReference type="ARBA" id="ARBA00023136"/>
    </source>
</evidence>
<evidence type="ECO:0000256" key="2">
    <source>
        <dbReference type="ARBA" id="ARBA00008806"/>
    </source>
</evidence>
<evidence type="ECO:0000256" key="1">
    <source>
        <dbReference type="ARBA" id="ARBA00004651"/>
    </source>
</evidence>
<keyword evidence="6" id="KW-0472">Membrane</keyword>
<evidence type="ECO:0000256" key="3">
    <source>
        <dbReference type="ARBA" id="ARBA00022475"/>
    </source>
</evidence>
<protein>
    <submittedName>
        <fullName evidence="8">ATPase</fullName>
    </submittedName>
</protein>
<dbReference type="Gene3D" id="3.40.50.300">
    <property type="entry name" value="P-loop containing nucleotide triphosphate hydrolases"/>
    <property type="match status" value="1"/>
</dbReference>
<comment type="caution">
    <text evidence="8">The sequence shown here is derived from an EMBL/GenBank/DDBJ whole genome shotgun (WGS) entry which is preliminary data.</text>
</comment>
<evidence type="ECO:0000259" key="7">
    <source>
        <dbReference type="Pfam" id="PF12696"/>
    </source>
</evidence>
<dbReference type="InterPro" id="IPR003688">
    <property type="entry name" value="TraG/VirD4"/>
</dbReference>
<accession>A0A2U3AKG8</accession>
<keyword evidence="4" id="KW-0812">Transmembrane</keyword>
<dbReference type="Pfam" id="PF02534">
    <property type="entry name" value="T4SS-DNA_transf"/>
    <property type="match status" value="1"/>
</dbReference>
<dbReference type="GO" id="GO:0005886">
    <property type="term" value="C:plasma membrane"/>
    <property type="evidence" value="ECO:0007669"/>
    <property type="project" value="UniProtKB-SubCell"/>
</dbReference>
<dbReference type="EMBL" id="QFVR01000013">
    <property type="protein sequence ID" value="PWI25029.1"/>
    <property type="molecule type" value="Genomic_DNA"/>
</dbReference>
<evidence type="ECO:0000313" key="8">
    <source>
        <dbReference type="EMBL" id="PWI25029.1"/>
    </source>
</evidence>
<dbReference type="InterPro" id="IPR051539">
    <property type="entry name" value="T4SS-coupling_protein"/>
</dbReference>
<feature type="domain" description="TraD/TraG TraM recognition site" evidence="7">
    <location>
        <begin position="600"/>
        <end position="729"/>
    </location>
</feature>
<keyword evidence="3" id="KW-1003">Cell membrane</keyword>
<evidence type="ECO:0000256" key="5">
    <source>
        <dbReference type="ARBA" id="ARBA00022989"/>
    </source>
</evidence>
<reference evidence="8 9" key="1">
    <citation type="submission" date="2018-05" db="EMBL/GenBank/DDBJ databases">
        <title>Kurthia sibirica genome sequence.</title>
        <authorList>
            <person name="Maclea K.S."/>
            <person name="Goen A.E."/>
        </authorList>
    </citation>
    <scope>NUCLEOTIDE SEQUENCE [LARGE SCALE GENOMIC DNA]</scope>
    <source>
        <strain evidence="8 9">ATCC 49154</strain>
    </source>
</reference>
<name>A0A2U3AKG8_9BACL</name>
<evidence type="ECO:0000256" key="4">
    <source>
        <dbReference type="ARBA" id="ARBA00022692"/>
    </source>
</evidence>
<proteinExistence type="inferred from homology"/>
<dbReference type="Proteomes" id="UP000245938">
    <property type="component" value="Unassembled WGS sequence"/>
</dbReference>
<organism evidence="8 9">
    <name type="scientific">Kurthia sibirica</name>
    <dbReference type="NCBI Taxonomy" id="202750"/>
    <lineage>
        <taxon>Bacteria</taxon>
        <taxon>Bacillati</taxon>
        <taxon>Bacillota</taxon>
        <taxon>Bacilli</taxon>
        <taxon>Bacillales</taxon>
        <taxon>Caryophanaceae</taxon>
        <taxon>Kurthia</taxon>
    </lineage>
</organism>
<dbReference type="InterPro" id="IPR027417">
    <property type="entry name" value="P-loop_NTPase"/>
</dbReference>
<comment type="subcellular location">
    <subcellularLocation>
        <location evidence="1">Cell membrane</location>
        <topology evidence="1">Multi-pass membrane protein</topology>
    </subcellularLocation>
</comment>
<keyword evidence="5" id="KW-1133">Transmembrane helix</keyword>
<dbReference type="InterPro" id="IPR032689">
    <property type="entry name" value="TraG-D_C"/>
</dbReference>
<comment type="similarity">
    <text evidence="2">Belongs to the VirD4/TraG family.</text>
</comment>
<keyword evidence="9" id="KW-1185">Reference proteome</keyword>
<dbReference type="PANTHER" id="PTHR37937">
    <property type="entry name" value="CONJUGATIVE TRANSFER: DNA TRANSPORT"/>
    <property type="match status" value="1"/>
</dbReference>
<sequence>MKKGDYVLDENEDLEYENKPLIDEEFGHKLFKSSLIPESVRHFFDTTKLLYNPKKVRDKNEVDTIAEHIKDDWEFPEYETQRPAGAYVVDTEPNNTMVLAMTRAGKGQTIIEPTLDMWTREKELNNFAANDPKGELYVKFYYPATKRGYDVVAFNLINPSSTNIYNPLGYAVDAARQGDNQKVEEFVSSIGDVFFPTENADDPMWPNAANAAFKRSALGLIDYYQEEDRQYRIIATENKTPVGVVDQYLDEMWGRVTLYNVYQMMTELASKKSSDPNKIHVGADDISKEKDFLTLFFDATAKLPRNALRTSTMNQDNSLRAMAGSDKTIASVYGISLTAMLFFAGEKISRLTSGRPSQNFDMVGLGFPRRIGVRFDKSYMDKNNLLGQRTKWTAYRNADFTDQYKGSDFAHESKIDSNGWSFYYFKGIFEENKTYLKLEVFDVVSNLRAKQYYFVFEKDYQKSLNGRTYVYDPVHKKMIIHNGTLQELIKTKVSIRDDEGNQTIKYEYKKGKTMVAKKRIPLTKKSVEEKNRDVKPKKSPVFIQNEVRYKEKPKAIFFITPPHLMEYAKIILILMNQMFNMQVDKAYLTKANQKPLYKTRYMLDEVGNLQSEGNGIPYLNTKASIGLGQEQQYTLILQTLQQLKDVYGDSVDKILQGNTGNILYLKSTDDSMLETLESMAGTLHEAFKDSKAVTNDVAAMVGSVDGKVTYTTTMQEKPTISKKDMLNIPKANAMVFGKGHPIWARNEMALPMSYQLHENQLVDPETGKYALANVPTTSNTDDFDILANKPDFFRMVEKRVDQARRAEEIKERYMKVHNLSEYELSKINPEMLSEELMRGINEVILEELNLKKEVADEQEEPGAGDGDYEAVENEIYGGSGFNQNLEVNTDFVQAIESGKVAKEKATKKIYANYSLGKEDIFKGKANESLSAKISEVYRQLIGQFDGQEFANGTFSVNADTELYHNNRLMIKNISKEAEKLRETDNTGDVRMTPDSDKDADLTSVLIYEATPEFYKLLVSVDDWNDLLNGEFDRLMGIEFNK</sequence>